<evidence type="ECO:0000259" key="6">
    <source>
        <dbReference type="Pfam" id="PF14464"/>
    </source>
</evidence>
<dbReference type="EMBL" id="KY052794">
    <property type="protein sequence ID" value="ASE99703.1"/>
    <property type="molecule type" value="Genomic_DNA"/>
</dbReference>
<evidence type="ECO:0000256" key="4">
    <source>
        <dbReference type="ARBA" id="ARBA00022833"/>
    </source>
</evidence>
<name>A0A218MK98_9VIRU</name>
<keyword evidence="1" id="KW-0645">Protease</keyword>
<evidence type="ECO:0000256" key="3">
    <source>
        <dbReference type="ARBA" id="ARBA00022801"/>
    </source>
</evidence>
<dbReference type="GO" id="GO:0008270">
    <property type="term" value="F:zinc ion binding"/>
    <property type="evidence" value="ECO:0007669"/>
    <property type="project" value="TreeGrafter"/>
</dbReference>
<sequence>MEMDRFEQLVDDMKAHAARDYPRECCGIVTKDYIYHPVKNVSDTPKDSFIVDPAGLIEHDENIWGIFHSHPGDEDPIPSKEDKLGATFDEYKYVVGFNKKFYTYWLDKNLNVLRFDEFKKEMLDGSIKVSQ</sequence>
<keyword evidence="5" id="KW-0482">Metalloprotease</keyword>
<keyword evidence="4" id="KW-0862">Zinc</keyword>
<reference evidence="7" key="1">
    <citation type="submission" date="2016-10" db="EMBL/GenBank/DDBJ databases">
        <authorList>
            <person name="Varghese N."/>
        </authorList>
    </citation>
    <scope>NUCLEOTIDE SEQUENCE</scope>
</reference>
<keyword evidence="2" id="KW-0479">Metal-binding</keyword>
<dbReference type="Gene3D" id="3.40.140.10">
    <property type="entry name" value="Cytidine Deaminase, domain 2"/>
    <property type="match status" value="1"/>
</dbReference>
<dbReference type="Pfam" id="PF14464">
    <property type="entry name" value="Prok-JAB"/>
    <property type="match status" value="1"/>
</dbReference>
<evidence type="ECO:0000256" key="2">
    <source>
        <dbReference type="ARBA" id="ARBA00022723"/>
    </source>
</evidence>
<accession>A0A218MK98</accession>
<evidence type="ECO:0000313" key="7">
    <source>
        <dbReference type="EMBL" id="ASE99703.1"/>
    </source>
</evidence>
<keyword evidence="3" id="KW-0378">Hydrolase</keyword>
<evidence type="ECO:0000256" key="5">
    <source>
        <dbReference type="ARBA" id="ARBA00023049"/>
    </source>
</evidence>
<proteinExistence type="predicted"/>
<dbReference type="PANTHER" id="PTHR34858:SF1">
    <property type="entry name" value="CYSO-CYSTEINE PEPTIDASE"/>
    <property type="match status" value="1"/>
</dbReference>
<dbReference type="GO" id="GO:0006508">
    <property type="term" value="P:proteolysis"/>
    <property type="evidence" value="ECO:0007669"/>
    <property type="project" value="UniProtKB-KW"/>
</dbReference>
<protein>
    <recommendedName>
        <fullName evidence="6">JAB domain-containing protein</fullName>
    </recommendedName>
</protein>
<reference evidence="7" key="2">
    <citation type="journal article" date="2017" name="Nat. Commun.">
        <title>Single-virus genomics reveals hidden cosmopolitan and abundant viruses.</title>
        <authorList>
            <person name="Martinez-Hernandez F."/>
            <person name="Fornas O."/>
            <person name="Lluesma Gomez M."/>
            <person name="Bolduc B."/>
            <person name="de la Cruz Pena M.J."/>
            <person name="Martinez J.M."/>
            <person name="Anton J."/>
            <person name="Gasol J.M."/>
            <person name="Rosselli R."/>
            <person name="Rodriguez-Valera F."/>
            <person name="Sullivan M.B."/>
            <person name="Acinas S.G."/>
            <person name="Martinez-Garcia M."/>
        </authorList>
    </citation>
    <scope>NUCLEOTIDE SEQUENCE</scope>
</reference>
<organism evidence="7">
    <name type="scientific">uncultured virus</name>
    <dbReference type="NCBI Taxonomy" id="340016"/>
    <lineage>
        <taxon>Viruses</taxon>
        <taxon>environmental samples</taxon>
    </lineage>
</organism>
<evidence type="ECO:0000256" key="1">
    <source>
        <dbReference type="ARBA" id="ARBA00022670"/>
    </source>
</evidence>
<dbReference type="SUPFAM" id="SSF102712">
    <property type="entry name" value="JAB1/MPN domain"/>
    <property type="match status" value="1"/>
</dbReference>
<dbReference type="PANTHER" id="PTHR34858">
    <property type="entry name" value="CYSO-CYSTEINE PEPTIDASE"/>
    <property type="match status" value="1"/>
</dbReference>
<dbReference type="CDD" id="cd08070">
    <property type="entry name" value="MPN_like"/>
    <property type="match status" value="1"/>
</dbReference>
<dbReference type="GO" id="GO:0008235">
    <property type="term" value="F:metalloexopeptidase activity"/>
    <property type="evidence" value="ECO:0007669"/>
    <property type="project" value="TreeGrafter"/>
</dbReference>
<dbReference type="InterPro" id="IPR051929">
    <property type="entry name" value="VirAsm_ModProt"/>
</dbReference>
<feature type="domain" description="JAB" evidence="6">
    <location>
        <begin position="7"/>
        <end position="87"/>
    </location>
</feature>
<dbReference type="InterPro" id="IPR028090">
    <property type="entry name" value="JAB_dom_prok"/>
</dbReference>